<feature type="transmembrane region" description="Helical" evidence="5">
    <location>
        <begin position="217"/>
        <end position="236"/>
    </location>
</feature>
<name>A0A0R1U9Y3_9LACO</name>
<dbReference type="PANTHER" id="PTHR48075:SF5">
    <property type="entry name" value="3-HYDROXYBUTYRYL-COA DEHYDROGENASE"/>
    <property type="match status" value="1"/>
</dbReference>
<feature type="site" description="Important for catalytic activity" evidence="4">
    <location>
        <position position="138"/>
    </location>
</feature>
<keyword evidence="5" id="KW-0812">Transmembrane</keyword>
<evidence type="ECO:0000259" key="7">
    <source>
        <dbReference type="Pfam" id="PF02737"/>
    </source>
</evidence>
<dbReference type="PIRSF" id="PIRSF000105">
    <property type="entry name" value="HCDH"/>
    <property type="match status" value="1"/>
</dbReference>
<evidence type="ECO:0000259" key="6">
    <source>
        <dbReference type="Pfam" id="PF00725"/>
    </source>
</evidence>
<dbReference type="GO" id="GO:0006631">
    <property type="term" value="P:fatty acid metabolic process"/>
    <property type="evidence" value="ECO:0007669"/>
    <property type="project" value="InterPro"/>
</dbReference>
<dbReference type="GO" id="GO:0016616">
    <property type="term" value="F:oxidoreductase activity, acting on the CH-OH group of donors, NAD or NADP as acceptor"/>
    <property type="evidence" value="ECO:0007669"/>
    <property type="project" value="InterPro"/>
</dbReference>
<keyword evidence="3" id="KW-0560">Oxidoreductase</keyword>
<evidence type="ECO:0000256" key="5">
    <source>
        <dbReference type="SAM" id="Phobius"/>
    </source>
</evidence>
<feature type="domain" description="3-hydroxyacyl-CoA dehydrogenase NAD binding" evidence="7">
    <location>
        <begin position="5"/>
        <end position="181"/>
    </location>
</feature>
<dbReference type="InterPro" id="IPR013328">
    <property type="entry name" value="6PGD_dom2"/>
</dbReference>
<dbReference type="InterPro" id="IPR036291">
    <property type="entry name" value="NAD(P)-bd_dom_sf"/>
</dbReference>
<comment type="pathway">
    <text evidence="1">Lipid metabolism; butanoate metabolism.</text>
</comment>
<dbReference type="PANTHER" id="PTHR48075">
    <property type="entry name" value="3-HYDROXYACYL-COA DEHYDROGENASE FAMILY PROTEIN"/>
    <property type="match status" value="1"/>
</dbReference>
<dbReference type="AlphaFoldDB" id="A0A0R1U9Y3"/>
<protein>
    <submittedName>
        <fullName evidence="8">3-hydroxybutyryl-CoA dehydrogenase</fullName>
    </submittedName>
</protein>
<evidence type="ECO:0000313" key="9">
    <source>
        <dbReference type="Proteomes" id="UP000050816"/>
    </source>
</evidence>
<evidence type="ECO:0000313" key="8">
    <source>
        <dbReference type="EMBL" id="KRL87765.1"/>
    </source>
</evidence>
<reference evidence="8 9" key="1">
    <citation type="journal article" date="2015" name="Genome Announc.">
        <title>Expanding the biotechnology potential of lactobacilli through comparative genomics of 213 strains and associated genera.</title>
        <authorList>
            <person name="Sun Z."/>
            <person name="Harris H.M."/>
            <person name="McCann A."/>
            <person name="Guo C."/>
            <person name="Argimon S."/>
            <person name="Zhang W."/>
            <person name="Yang X."/>
            <person name="Jeffery I.B."/>
            <person name="Cooney J.C."/>
            <person name="Kagawa T.F."/>
            <person name="Liu W."/>
            <person name="Song Y."/>
            <person name="Salvetti E."/>
            <person name="Wrobel A."/>
            <person name="Rasinkangas P."/>
            <person name="Parkhill J."/>
            <person name="Rea M.C."/>
            <person name="O'Sullivan O."/>
            <person name="Ritari J."/>
            <person name="Douillard F.P."/>
            <person name="Paul Ross R."/>
            <person name="Yang R."/>
            <person name="Briner A.E."/>
            <person name="Felis G.E."/>
            <person name="de Vos W.M."/>
            <person name="Barrangou R."/>
            <person name="Klaenhammer T.R."/>
            <person name="Caufield P.W."/>
            <person name="Cui Y."/>
            <person name="Zhang H."/>
            <person name="O'Toole P.W."/>
        </authorList>
    </citation>
    <scope>NUCLEOTIDE SEQUENCE [LARGE SCALE GENOMIC DNA]</scope>
    <source>
        <strain evidence="8 9">DSM 15946</strain>
    </source>
</reference>
<dbReference type="GO" id="GO:0070403">
    <property type="term" value="F:NAD+ binding"/>
    <property type="evidence" value="ECO:0007669"/>
    <property type="project" value="InterPro"/>
</dbReference>
<dbReference type="PATRIC" id="fig|1423760.3.peg.892"/>
<dbReference type="NCBIfam" id="NF006143">
    <property type="entry name" value="PRK08293.1"/>
    <property type="match status" value="1"/>
</dbReference>
<keyword evidence="5" id="KW-1133">Transmembrane helix</keyword>
<dbReference type="Gene3D" id="1.10.1040.10">
    <property type="entry name" value="N-(1-d-carboxylethyl)-l-norvaline Dehydrogenase, domain 2"/>
    <property type="match status" value="1"/>
</dbReference>
<feature type="domain" description="3-hydroxyacyl-CoA dehydrogenase C-terminal" evidence="6">
    <location>
        <begin position="185"/>
        <end position="282"/>
    </location>
</feature>
<dbReference type="RefSeq" id="WP_056955536.1">
    <property type="nucleotide sequence ID" value="NZ_AZFK01000087.1"/>
</dbReference>
<dbReference type="Proteomes" id="UP000050816">
    <property type="component" value="Unassembled WGS sequence"/>
</dbReference>
<proteinExistence type="inferred from homology"/>
<evidence type="ECO:0000256" key="4">
    <source>
        <dbReference type="PIRSR" id="PIRSR000105-1"/>
    </source>
</evidence>
<organism evidence="8 9">
    <name type="scientific">Limosilactobacillus ingluviei DSM 15946</name>
    <dbReference type="NCBI Taxonomy" id="1423760"/>
    <lineage>
        <taxon>Bacteria</taxon>
        <taxon>Bacillati</taxon>
        <taxon>Bacillota</taxon>
        <taxon>Bacilli</taxon>
        <taxon>Lactobacillales</taxon>
        <taxon>Lactobacillaceae</taxon>
        <taxon>Limosilactobacillus</taxon>
    </lineage>
</organism>
<accession>A0A0R1U9Y3</accession>
<evidence type="ECO:0000256" key="2">
    <source>
        <dbReference type="ARBA" id="ARBA00009463"/>
    </source>
</evidence>
<sequence length="294" mass="31911">MTIQNVTIIGAGTLGSQIAFQSALKGMHVAAYDPQIAVAKQRLAALAAPYARDVQLPQAEFDQALATIQVTDDLAAAVADADLVIEAIPEAVEIKAKMYSELMKVLPAKTIVASNSSTMMPSQLVQYVDRPAQFLHIHFANQIWKYNVAEIVGTSVTDPIVFDEAVAFAKAIGMVPITMHKEYPGYILNALLVPLLNAALAVWAKGIADPHLVDKDWMISTGAPLGPFMILDVVGLRTPYQIEMNSYQQTGNPDAKLIADKLKEMIDAGQTGRESGQGFYHYPNPEFLAPDFLK</sequence>
<evidence type="ECO:0000256" key="1">
    <source>
        <dbReference type="ARBA" id="ARBA00005086"/>
    </source>
</evidence>
<dbReference type="Gene3D" id="3.40.50.720">
    <property type="entry name" value="NAD(P)-binding Rossmann-like Domain"/>
    <property type="match status" value="1"/>
</dbReference>
<feature type="transmembrane region" description="Helical" evidence="5">
    <location>
        <begin position="186"/>
        <end position="205"/>
    </location>
</feature>
<dbReference type="SUPFAM" id="SSF48179">
    <property type="entry name" value="6-phosphogluconate dehydrogenase C-terminal domain-like"/>
    <property type="match status" value="1"/>
</dbReference>
<dbReference type="Pfam" id="PF00725">
    <property type="entry name" value="3HCDH"/>
    <property type="match status" value="1"/>
</dbReference>
<comment type="caution">
    <text evidence="8">The sequence shown here is derived from an EMBL/GenBank/DDBJ whole genome shotgun (WGS) entry which is preliminary data.</text>
</comment>
<dbReference type="EMBL" id="AZFK01000087">
    <property type="protein sequence ID" value="KRL87765.1"/>
    <property type="molecule type" value="Genomic_DNA"/>
</dbReference>
<dbReference type="InterPro" id="IPR022694">
    <property type="entry name" value="3-OHacyl-CoA_DH"/>
</dbReference>
<dbReference type="Pfam" id="PF02737">
    <property type="entry name" value="3HCDH_N"/>
    <property type="match status" value="1"/>
</dbReference>
<dbReference type="InterPro" id="IPR006108">
    <property type="entry name" value="3HC_DH_C"/>
</dbReference>
<dbReference type="InterPro" id="IPR006176">
    <property type="entry name" value="3-OHacyl-CoA_DH_NAD-bd"/>
</dbReference>
<comment type="similarity">
    <text evidence="2">Belongs to the 3-hydroxyacyl-CoA dehydrogenase family.</text>
</comment>
<keyword evidence="5" id="KW-0472">Membrane</keyword>
<dbReference type="SUPFAM" id="SSF51735">
    <property type="entry name" value="NAD(P)-binding Rossmann-fold domains"/>
    <property type="match status" value="1"/>
</dbReference>
<dbReference type="InterPro" id="IPR008927">
    <property type="entry name" value="6-PGluconate_DH-like_C_sf"/>
</dbReference>
<evidence type="ECO:0000256" key="3">
    <source>
        <dbReference type="ARBA" id="ARBA00023002"/>
    </source>
</evidence>
<gene>
    <name evidence="8" type="ORF">FC43_GL000867</name>
</gene>